<reference evidence="1 2" key="1">
    <citation type="submission" date="2020-05" db="EMBL/GenBank/DDBJ databases">
        <authorList>
            <person name="Casaregola S."/>
            <person name="Devillers H."/>
            <person name="Grondin C."/>
        </authorList>
    </citation>
    <scope>NUCLEOTIDE SEQUENCE [LARGE SCALE GENOMIC DNA]</scope>
    <source>
        <strain evidence="1 2">CLIB 1767</strain>
    </source>
</reference>
<protein>
    <submittedName>
        <fullName evidence="1">Uncharacterized protein</fullName>
    </submittedName>
</protein>
<dbReference type="Pfam" id="PF17276">
    <property type="entry name" value="DUF5341"/>
    <property type="match status" value="1"/>
</dbReference>
<organism evidence="1 2">
    <name type="scientific">Maudiozyma barnettii</name>
    <dbReference type="NCBI Taxonomy" id="61262"/>
    <lineage>
        <taxon>Eukaryota</taxon>
        <taxon>Fungi</taxon>
        <taxon>Dikarya</taxon>
        <taxon>Ascomycota</taxon>
        <taxon>Saccharomycotina</taxon>
        <taxon>Saccharomycetes</taxon>
        <taxon>Saccharomycetales</taxon>
        <taxon>Saccharomycetaceae</taxon>
        <taxon>Maudiozyma</taxon>
    </lineage>
</organism>
<dbReference type="Proteomes" id="UP000644660">
    <property type="component" value="Unassembled WGS sequence"/>
</dbReference>
<dbReference type="OrthoDB" id="4038251at2759"/>
<accession>A0A8H2ZGN9</accession>
<dbReference type="GeneID" id="64857810"/>
<dbReference type="AlphaFoldDB" id="A0A8H2ZGN9"/>
<proteinExistence type="predicted"/>
<keyword evidence="2" id="KW-1185">Reference proteome</keyword>
<sequence length="150" mass="16717">MARIAPYKNNTLVGYVGYAYNPDTNTTTVSVTGGDVNTPEAHLQNRIAYQAGQTTTLMKRGWADSITWASYEYNNGNQDLWDQFPKEGDEFEMLSDDFSQYVGENVAQKYCVCFGDSGEAGSQMALHGEIYFDTYGGVDNECDDNLCNTY</sequence>
<evidence type="ECO:0000313" key="2">
    <source>
        <dbReference type="Proteomes" id="UP000644660"/>
    </source>
</evidence>
<dbReference type="EMBL" id="CAEFZW010000005">
    <property type="protein sequence ID" value="CAB4254799.1"/>
    <property type="molecule type" value="Genomic_DNA"/>
</dbReference>
<dbReference type="RefSeq" id="XP_041406643.1">
    <property type="nucleotide sequence ID" value="XM_041550709.1"/>
</dbReference>
<gene>
    <name evidence="1" type="ORF">KABA2_05S01298</name>
</gene>
<evidence type="ECO:0000313" key="1">
    <source>
        <dbReference type="EMBL" id="CAB4254799.1"/>
    </source>
</evidence>
<comment type="caution">
    <text evidence="1">The sequence shown here is derived from an EMBL/GenBank/DDBJ whole genome shotgun (WGS) entry which is preliminary data.</text>
</comment>
<dbReference type="InterPro" id="IPR035237">
    <property type="entry name" value="DUF5341"/>
</dbReference>
<name>A0A8H2ZGN9_9SACH</name>